<evidence type="ECO:0000313" key="15">
    <source>
        <dbReference type="Proteomes" id="UP000268321"/>
    </source>
</evidence>
<keyword evidence="12" id="KW-0456">Lyase</keyword>
<feature type="transmembrane region" description="Helical" evidence="13">
    <location>
        <begin position="141"/>
        <end position="163"/>
    </location>
</feature>
<dbReference type="InterPro" id="IPR007482">
    <property type="entry name" value="Tyr_Pase-like_PTPLA"/>
</dbReference>
<evidence type="ECO:0000256" key="2">
    <source>
        <dbReference type="ARBA" id="ARBA00005194"/>
    </source>
</evidence>
<keyword evidence="15" id="KW-1185">Reference proteome</keyword>
<evidence type="ECO:0000256" key="12">
    <source>
        <dbReference type="ARBA" id="ARBA00023239"/>
    </source>
</evidence>
<dbReference type="AlphaFoldDB" id="A0A4P9ZE36"/>
<feature type="transmembrane region" description="Helical" evidence="13">
    <location>
        <begin position="12"/>
        <end position="38"/>
    </location>
</feature>
<keyword evidence="11" id="KW-0275">Fatty acid biosynthesis</keyword>
<reference evidence="15" key="1">
    <citation type="journal article" date="2018" name="Nat. Microbiol.">
        <title>Leveraging single-cell genomics to expand the fungal tree of life.</title>
        <authorList>
            <person name="Ahrendt S.R."/>
            <person name="Quandt C.A."/>
            <person name="Ciobanu D."/>
            <person name="Clum A."/>
            <person name="Salamov A."/>
            <person name="Andreopoulos B."/>
            <person name="Cheng J.F."/>
            <person name="Woyke T."/>
            <person name="Pelin A."/>
            <person name="Henrissat B."/>
            <person name="Reynolds N.K."/>
            <person name="Benny G.L."/>
            <person name="Smith M.E."/>
            <person name="James T.Y."/>
            <person name="Grigoriev I.V."/>
        </authorList>
    </citation>
    <scope>NUCLEOTIDE SEQUENCE [LARGE SCALE GENOMIC DNA]</scope>
    <source>
        <strain evidence="15">Baker2002</strain>
    </source>
</reference>
<evidence type="ECO:0000256" key="13">
    <source>
        <dbReference type="SAM" id="Phobius"/>
    </source>
</evidence>
<feature type="transmembrane region" description="Helical" evidence="13">
    <location>
        <begin position="50"/>
        <end position="69"/>
    </location>
</feature>
<dbReference type="GO" id="GO:0006633">
    <property type="term" value="P:fatty acid biosynthetic process"/>
    <property type="evidence" value="ECO:0007669"/>
    <property type="project" value="UniProtKB-UniPathway"/>
</dbReference>
<dbReference type="EMBL" id="ML004444">
    <property type="protein sequence ID" value="RKP31237.1"/>
    <property type="molecule type" value="Genomic_DNA"/>
</dbReference>
<dbReference type="Pfam" id="PF04387">
    <property type="entry name" value="PTPLA"/>
    <property type="match status" value="1"/>
</dbReference>
<evidence type="ECO:0000256" key="5">
    <source>
        <dbReference type="ARBA" id="ARBA00022516"/>
    </source>
</evidence>
<comment type="similarity">
    <text evidence="3">Belongs to the very long-chain fatty acids dehydratase HACD family.</text>
</comment>
<comment type="subcellular location">
    <subcellularLocation>
        <location evidence="1">Membrane</location>
        <topology evidence="1">Multi-pass membrane protein</topology>
    </subcellularLocation>
</comment>
<sequence>MPLYPLPRNLRAIFLSNIISTTLWFCCLGRFSVLLPLLGRRFLPVAIADFFHVLSTLPLITFFVVNLLGRNNHKASDFWGFFNGIRMVWICYGVIYPHPKIAKHGSYLVLLVTWCIQNMIDSAYHAFKVKTRSSPMWLIRLHYCHFIVTVPISMISEMILIFLSGHYEKNLVYDLFLDACLLLYIPVSFFFFKHLLERKDEKYNKYLEKRRLIRSADTWFVASQGRDHLRTLAEIIK</sequence>
<evidence type="ECO:0000256" key="1">
    <source>
        <dbReference type="ARBA" id="ARBA00004141"/>
    </source>
</evidence>
<keyword evidence="9" id="KW-0443">Lipid metabolism</keyword>
<evidence type="ECO:0000256" key="6">
    <source>
        <dbReference type="ARBA" id="ARBA00022692"/>
    </source>
</evidence>
<feature type="transmembrane region" description="Helical" evidence="13">
    <location>
        <begin position="78"/>
        <end position="95"/>
    </location>
</feature>
<dbReference type="GO" id="GO:0102158">
    <property type="term" value="F:very-long-chain (3R)-3-hydroxyacyl-CoA dehydratase activity"/>
    <property type="evidence" value="ECO:0007669"/>
    <property type="project" value="UniProtKB-EC"/>
</dbReference>
<evidence type="ECO:0000256" key="7">
    <source>
        <dbReference type="ARBA" id="ARBA00022832"/>
    </source>
</evidence>
<gene>
    <name evidence="14" type="ORF">METBISCDRAFT_30325</name>
</gene>
<organism evidence="14 15">
    <name type="scientific">Metschnikowia bicuspidata</name>
    <dbReference type="NCBI Taxonomy" id="27322"/>
    <lineage>
        <taxon>Eukaryota</taxon>
        <taxon>Fungi</taxon>
        <taxon>Dikarya</taxon>
        <taxon>Ascomycota</taxon>
        <taxon>Saccharomycotina</taxon>
        <taxon>Pichiomycetes</taxon>
        <taxon>Metschnikowiaceae</taxon>
        <taxon>Metschnikowia</taxon>
    </lineage>
</organism>
<evidence type="ECO:0000313" key="14">
    <source>
        <dbReference type="EMBL" id="RKP31237.1"/>
    </source>
</evidence>
<evidence type="ECO:0000256" key="8">
    <source>
        <dbReference type="ARBA" id="ARBA00022989"/>
    </source>
</evidence>
<keyword evidence="6 13" id="KW-0812">Transmembrane</keyword>
<evidence type="ECO:0000256" key="9">
    <source>
        <dbReference type="ARBA" id="ARBA00023098"/>
    </source>
</evidence>
<name>A0A4P9ZE36_9ASCO</name>
<evidence type="ECO:0000256" key="11">
    <source>
        <dbReference type="ARBA" id="ARBA00023160"/>
    </source>
</evidence>
<proteinExistence type="inferred from homology"/>
<evidence type="ECO:0000256" key="4">
    <source>
        <dbReference type="ARBA" id="ARBA00013122"/>
    </source>
</evidence>
<dbReference type="GO" id="GO:0016020">
    <property type="term" value="C:membrane"/>
    <property type="evidence" value="ECO:0007669"/>
    <property type="project" value="UniProtKB-SubCell"/>
</dbReference>
<dbReference type="OrthoDB" id="46988at2759"/>
<accession>A0A4P9ZE36</accession>
<dbReference type="EC" id="4.2.1.134" evidence="4"/>
<feature type="transmembrane region" description="Helical" evidence="13">
    <location>
        <begin position="175"/>
        <end position="196"/>
    </location>
</feature>
<comment type="pathway">
    <text evidence="2">Lipid metabolism; fatty acid biosynthesis.</text>
</comment>
<feature type="transmembrane region" description="Helical" evidence="13">
    <location>
        <begin position="101"/>
        <end position="120"/>
    </location>
</feature>
<keyword evidence="7" id="KW-0276">Fatty acid metabolism</keyword>
<protein>
    <recommendedName>
        <fullName evidence="4">very-long-chain (3R)-3-hydroxyacyl-CoA dehydratase</fullName>
        <ecNumber evidence="4">4.2.1.134</ecNumber>
    </recommendedName>
</protein>
<dbReference type="Proteomes" id="UP000268321">
    <property type="component" value="Unassembled WGS sequence"/>
</dbReference>
<evidence type="ECO:0000256" key="10">
    <source>
        <dbReference type="ARBA" id="ARBA00023136"/>
    </source>
</evidence>
<keyword evidence="5" id="KW-0444">Lipid biosynthesis</keyword>
<evidence type="ECO:0000256" key="3">
    <source>
        <dbReference type="ARBA" id="ARBA00007811"/>
    </source>
</evidence>
<keyword evidence="10 13" id="KW-0472">Membrane</keyword>
<dbReference type="UniPathway" id="UPA00094"/>
<keyword evidence="8 13" id="KW-1133">Transmembrane helix</keyword>